<dbReference type="EMBL" id="BK014981">
    <property type="protein sequence ID" value="DAD85406.1"/>
    <property type="molecule type" value="Genomic_DNA"/>
</dbReference>
<accession>A0A8S5MSX0</accession>
<reference evidence="1" key="1">
    <citation type="journal article" date="2021" name="Proc. Natl. Acad. Sci. U.S.A.">
        <title>A Catalog of Tens of Thousands of Viruses from Human Metagenomes Reveals Hidden Associations with Chronic Diseases.</title>
        <authorList>
            <person name="Tisza M.J."/>
            <person name="Buck C.B."/>
        </authorList>
    </citation>
    <scope>NUCLEOTIDE SEQUENCE</scope>
    <source>
        <strain evidence="1">CtigT3</strain>
    </source>
</reference>
<proteinExistence type="predicted"/>
<protein>
    <submittedName>
        <fullName evidence="1">Antitermination protein Q</fullName>
    </submittedName>
</protein>
<organism evidence="1">
    <name type="scientific">Siphoviridae sp. ctigT3</name>
    <dbReference type="NCBI Taxonomy" id="2826434"/>
    <lineage>
        <taxon>Viruses</taxon>
        <taxon>Duplodnaviria</taxon>
        <taxon>Heunggongvirae</taxon>
        <taxon>Uroviricota</taxon>
        <taxon>Caudoviricetes</taxon>
    </lineage>
</organism>
<evidence type="ECO:0000313" key="1">
    <source>
        <dbReference type="EMBL" id="DAD85406.1"/>
    </source>
</evidence>
<sequence length="148" mass="17113">MNKTIEQTNEQSLNNFFDDIGTAPMTRIPYVKRLLFCWWKWRNLSRNKLPPQLDMNNDRVDSSRKSSDLINAASCDFTMIRLDRIIKELNPTLRAAVFALYGHAGMRGVIHAADELGITKRSMIRRLCRADQAIAIELDKLRNKEKSC</sequence>
<name>A0A8S5MSX0_9CAUD</name>